<dbReference type="PhylomeDB" id="A0A0D2WHE1"/>
<evidence type="ECO:0000259" key="7">
    <source>
        <dbReference type="PROSITE" id="PS50089"/>
    </source>
</evidence>
<evidence type="ECO:0000256" key="1">
    <source>
        <dbReference type="ARBA" id="ARBA00022723"/>
    </source>
</evidence>
<dbReference type="Pfam" id="PF01485">
    <property type="entry name" value="IBR"/>
    <property type="match status" value="1"/>
</dbReference>
<dbReference type="InParanoid" id="A0A0D2WHE1"/>
<feature type="compositionally biased region" description="Low complexity" evidence="6">
    <location>
        <begin position="1"/>
        <end position="22"/>
    </location>
</feature>
<keyword evidence="4" id="KW-0862">Zinc</keyword>
<evidence type="ECO:0000256" key="6">
    <source>
        <dbReference type="SAM" id="MobiDB-lite"/>
    </source>
</evidence>
<reference evidence="9" key="1">
    <citation type="submission" date="2011-02" db="EMBL/GenBank/DDBJ databases">
        <title>The Genome Sequence of Capsaspora owczarzaki ATCC 30864.</title>
        <authorList>
            <person name="Russ C."/>
            <person name="Cuomo C."/>
            <person name="Burger G."/>
            <person name="Gray M.W."/>
            <person name="Holland P.W.H."/>
            <person name="King N."/>
            <person name="Lang F.B.F."/>
            <person name="Roger A.J."/>
            <person name="Ruiz-Trillo I."/>
            <person name="Young S.K."/>
            <person name="Zeng Q."/>
            <person name="Gargeya S."/>
            <person name="Alvarado L."/>
            <person name="Berlin A."/>
            <person name="Chapman S.B."/>
            <person name="Chen Z."/>
            <person name="Freedman E."/>
            <person name="Gellesch M."/>
            <person name="Goldberg J."/>
            <person name="Griggs A."/>
            <person name="Gujja S."/>
            <person name="Heilman E."/>
            <person name="Heiman D."/>
            <person name="Howarth C."/>
            <person name="Mehta T."/>
            <person name="Neiman D."/>
            <person name="Pearson M."/>
            <person name="Roberts A."/>
            <person name="Saif S."/>
            <person name="Shea T."/>
            <person name="Shenoy N."/>
            <person name="Sisk P."/>
            <person name="Stolte C."/>
            <person name="Sykes S."/>
            <person name="White J."/>
            <person name="Yandava C."/>
            <person name="Haas B."/>
            <person name="Nusbaum C."/>
            <person name="Birren B."/>
        </authorList>
    </citation>
    <scope>NUCLEOTIDE SEQUENCE</scope>
    <source>
        <strain evidence="9">ATCC 30864</strain>
    </source>
</reference>
<keyword evidence="3" id="KW-0833">Ubl conjugation pathway</keyword>
<evidence type="ECO:0000256" key="3">
    <source>
        <dbReference type="ARBA" id="ARBA00022786"/>
    </source>
</evidence>
<feature type="region of interest" description="Disordered" evidence="6">
    <location>
        <begin position="1"/>
        <end position="24"/>
    </location>
</feature>
<evidence type="ECO:0000313" key="8">
    <source>
        <dbReference type="EMBL" id="KJE89025.1"/>
    </source>
</evidence>
<dbReference type="Proteomes" id="UP000008743">
    <property type="component" value="Unassembled WGS sequence"/>
</dbReference>
<dbReference type="InterPro" id="IPR002867">
    <property type="entry name" value="IBR_dom"/>
</dbReference>
<name>A0A0D2WHE1_CAPO3</name>
<dbReference type="SUPFAM" id="SSF57850">
    <property type="entry name" value="RING/U-box"/>
    <property type="match status" value="1"/>
</dbReference>
<dbReference type="CDD" id="cd20335">
    <property type="entry name" value="BRcat_RBR"/>
    <property type="match status" value="1"/>
</dbReference>
<accession>A0A0D2WHE1</accession>
<dbReference type="PROSITE" id="PS50089">
    <property type="entry name" value="ZF_RING_2"/>
    <property type="match status" value="1"/>
</dbReference>
<dbReference type="PANTHER" id="PTHR45943:SF2">
    <property type="entry name" value="RING-TYPE DOMAIN-CONTAINING PROTEIN"/>
    <property type="match status" value="1"/>
</dbReference>
<dbReference type="GO" id="GO:0005886">
    <property type="term" value="C:plasma membrane"/>
    <property type="evidence" value="ECO:0007669"/>
    <property type="project" value="TreeGrafter"/>
</dbReference>
<dbReference type="PANTHER" id="PTHR45943">
    <property type="entry name" value="E3 UBIQUITIN-PROTEIN LIGASE MYCBP2"/>
    <property type="match status" value="1"/>
</dbReference>
<gene>
    <name evidence="8" type="ORF">CAOG_000584</name>
</gene>
<protein>
    <recommendedName>
        <fullName evidence="7">RING-type domain-containing protein</fullName>
    </recommendedName>
</protein>
<dbReference type="GO" id="GO:0005634">
    <property type="term" value="C:nucleus"/>
    <property type="evidence" value="ECO:0007669"/>
    <property type="project" value="TreeGrafter"/>
</dbReference>
<feature type="domain" description="RING-type" evidence="7">
    <location>
        <begin position="457"/>
        <end position="507"/>
    </location>
</feature>
<dbReference type="RefSeq" id="XP_004365455.1">
    <property type="nucleotide sequence ID" value="XM_004365398.2"/>
</dbReference>
<evidence type="ECO:0000256" key="5">
    <source>
        <dbReference type="PROSITE-ProRule" id="PRU00175"/>
    </source>
</evidence>
<dbReference type="AlphaFoldDB" id="A0A0D2WHE1"/>
<dbReference type="GO" id="GO:0061630">
    <property type="term" value="F:ubiquitin protein ligase activity"/>
    <property type="evidence" value="ECO:0007669"/>
    <property type="project" value="TreeGrafter"/>
</dbReference>
<dbReference type="eggNOG" id="KOG1428">
    <property type="taxonomic scope" value="Eukaryota"/>
</dbReference>
<evidence type="ECO:0000256" key="4">
    <source>
        <dbReference type="ARBA" id="ARBA00022833"/>
    </source>
</evidence>
<dbReference type="SMART" id="SM00184">
    <property type="entry name" value="RING"/>
    <property type="match status" value="1"/>
</dbReference>
<organism evidence="8 9">
    <name type="scientific">Capsaspora owczarzaki (strain ATCC 30864)</name>
    <dbReference type="NCBI Taxonomy" id="595528"/>
    <lineage>
        <taxon>Eukaryota</taxon>
        <taxon>Filasterea</taxon>
        <taxon>Capsaspora</taxon>
    </lineage>
</organism>
<dbReference type="GO" id="GO:0008270">
    <property type="term" value="F:zinc ion binding"/>
    <property type="evidence" value="ECO:0007669"/>
    <property type="project" value="UniProtKB-KW"/>
</dbReference>
<dbReference type="InterPro" id="IPR013083">
    <property type="entry name" value="Znf_RING/FYVE/PHD"/>
</dbReference>
<dbReference type="Gene3D" id="3.30.40.10">
    <property type="entry name" value="Zinc/RING finger domain, C3HC4 (zinc finger)"/>
    <property type="match status" value="1"/>
</dbReference>
<dbReference type="STRING" id="595528.A0A0D2WHE1"/>
<keyword evidence="9" id="KW-1185">Reference proteome</keyword>
<dbReference type="EMBL" id="KE346360">
    <property type="protein sequence ID" value="KJE89025.1"/>
    <property type="molecule type" value="Genomic_DNA"/>
</dbReference>
<proteinExistence type="predicted"/>
<dbReference type="OrthoDB" id="6050183at2759"/>
<keyword evidence="1" id="KW-0479">Metal-binding</keyword>
<dbReference type="InterPro" id="IPR001841">
    <property type="entry name" value="Znf_RING"/>
</dbReference>
<keyword evidence="2 5" id="KW-0863">Zinc-finger</keyword>
<evidence type="ECO:0000256" key="2">
    <source>
        <dbReference type="ARBA" id="ARBA00022771"/>
    </source>
</evidence>
<evidence type="ECO:0000313" key="9">
    <source>
        <dbReference type="Proteomes" id="UP000008743"/>
    </source>
</evidence>
<sequence length="685" mass="75189">MQSSPGVSSSSAASASGSAPHSQTSKLAFIRDAVASMLRTTTPANQLADLRCVLQELLQDVDRHARRNNVSPWPPHSLLSAAPRAPAPMPPPPPLRTHASAPAATTCVPMKLYQNDDMDDDDDDGPGLTDRRMGGAAFGTAQAQAQAVPSAPIYASLDDDSSYELVDGDFLQSCCNHHVQRQHDDEQSLALARQLDAQYRREEEDSWALAQRLQEQEEQEDRARAAREHRLAEAKSLEFVRQLQEQEEAEACWRKQQEQASADAARRVAEEDRRRAADNMRNKAQNEKFLESVQQGYARCPNAACGQIFECIPGARHEGEADQQNPAFVPKWTESPEVVAGHWRQHRFRCIACNTEFCSSCHQSPYHTGFTCEGLKQHDAAVKCRYCGRAVAGYVSGIPCCDTPECSEKKTRACTKSLPCGHACYGVLNEAQCMPCLEPGCGAHVASGVNQNGQDDCSLCYAEPLAQAPCIRNACGHVFHHACLVQQISAGHSGKRIVFTYLKCPQCPKLISHPALEAQLKPHMELYELIKQKALVRMDHDNDIPDRAGLSEEEKVKRALASYSYYKCFKCPSWYYGGRVECGENADAPFNPEELVCAGCSTAGLSNCPTHGAEYIGFKCKFCCERLSTFFCAGTTHFCEPCHRAGFGAPVKPCRGAPHCLLGPNHIPNGQEYAVGCALCSNLQH</sequence>